<dbReference type="RefSeq" id="WP_221031794.1">
    <property type="nucleotide sequence ID" value="NZ_CP139781.1"/>
</dbReference>
<accession>A0ABZ1CAJ2</accession>
<organism evidence="1 2">
    <name type="scientific">Actomonas aquatica</name>
    <dbReference type="NCBI Taxonomy" id="2866162"/>
    <lineage>
        <taxon>Bacteria</taxon>
        <taxon>Pseudomonadati</taxon>
        <taxon>Verrucomicrobiota</taxon>
        <taxon>Opitutia</taxon>
        <taxon>Opitutales</taxon>
        <taxon>Opitutaceae</taxon>
        <taxon>Actomonas</taxon>
    </lineage>
</organism>
<keyword evidence="2" id="KW-1185">Reference proteome</keyword>
<sequence length="352" mass="39745">MWGELELTRIVIEPPDELISINAETRTSVTWHFVGYSEDQLIDLLNNAALPVNLQARLLDHQSWERRADRLLLRVPKDLILALPMESRRVLYAALSPFAENGGQWAPASFRANSAADWFAGSGLTDRTVSLVQPLLYRRGAALLFSDLDLILADIKTQRQRMLLLRTLARSTAQLAKLRIRPDTDLSAVIDYWSVGQARRAIAPLLKSLPRDEDGFAIDLVHLLPPAARRLVYTYDAPPPPGEESFRDCHWTALNFANNELDDRYRDIAAVRAAYATNYITVTDEPRLGDIYLFLTEGGTVLHASVHIAGDLVFTKNGAWAAAPWVLMRMSDLVDLYPSDEPLEIRHLRRRE</sequence>
<evidence type="ECO:0000313" key="2">
    <source>
        <dbReference type="Proteomes" id="UP000738431"/>
    </source>
</evidence>
<proteinExistence type="predicted"/>
<dbReference type="EMBL" id="CP139781">
    <property type="protein sequence ID" value="WRQ88693.1"/>
    <property type="molecule type" value="Genomic_DNA"/>
</dbReference>
<reference evidence="1 2" key="1">
    <citation type="submission" date="2021-08" db="EMBL/GenBank/DDBJ databases">
        <authorList>
            <person name="Zhang D."/>
            <person name="Zhang A."/>
            <person name="Wang L."/>
        </authorList>
    </citation>
    <scope>NUCLEOTIDE SEQUENCE [LARGE SCALE GENOMIC DNA]</scope>
    <source>
        <strain evidence="1 2">WL0086</strain>
    </source>
</reference>
<dbReference type="Proteomes" id="UP000738431">
    <property type="component" value="Chromosome"/>
</dbReference>
<reference evidence="1 2" key="2">
    <citation type="submission" date="2023-12" db="EMBL/GenBank/DDBJ databases">
        <title>Description of an unclassified Opitutus bacterium of Verrucomicrobiota.</title>
        <authorList>
            <person name="Zhang D.-F."/>
        </authorList>
    </citation>
    <scope>NUCLEOTIDE SEQUENCE [LARGE SCALE GENOMIC DNA]</scope>
    <source>
        <strain evidence="1 2">WL0086</strain>
    </source>
</reference>
<name>A0ABZ1CAJ2_9BACT</name>
<evidence type="ECO:0008006" key="3">
    <source>
        <dbReference type="Google" id="ProtNLM"/>
    </source>
</evidence>
<evidence type="ECO:0000313" key="1">
    <source>
        <dbReference type="EMBL" id="WRQ88693.1"/>
    </source>
</evidence>
<protein>
    <recommendedName>
        <fullName evidence="3">NlpC/P60 domain-containing protein</fullName>
    </recommendedName>
</protein>
<gene>
    <name evidence="1" type="ORF">K1X11_004705</name>
</gene>